<dbReference type="InterPro" id="IPR018535">
    <property type="entry name" value="DUF1996"/>
</dbReference>
<sequence>MYYLSRLFGLALLGRGILAQDIITAFTSGCSQLVLDRIDPLVSPGEEPSSHAHQIAGGNSFQSSMPPVRFDPASESTCTSCNYLEDASNYWTPLVYFQARNGSFKRVPQKPPVGFDEYASGTRIYYYGTYNDDRPTAFPKGFRMQYGNLARHGIEKTSKFQGMGYQCVDMGEVQGAYTQHFPTTPCQYGIVTSVWFPPCWDGVRVDSDDHMSHMAFPSTGSIEDGAPCPESHPVQVPHMYLDSIWDTSEFNDPELWPEDPEKQPFVLSNGDSTGYDFYASFLNGWKDGALERALAEFGTECDMRALDSCLGFNQQNRTDSAACTKKPVIDEDLGGWLDELPGGVQVY</sequence>
<dbReference type="Pfam" id="PF09362">
    <property type="entry name" value="DUF1996"/>
    <property type="match status" value="1"/>
</dbReference>
<gene>
    <name evidence="3" type="ORF">jhhlp_002663</name>
</gene>
<dbReference type="AlphaFoldDB" id="A0A2N3NEP6"/>
<evidence type="ECO:0000313" key="3">
    <source>
        <dbReference type="EMBL" id="PKS10905.1"/>
    </source>
</evidence>
<dbReference type="VEuPathDB" id="FungiDB:jhhlp_002663"/>
<dbReference type="InParanoid" id="A0A2N3NEP6"/>
<dbReference type="PANTHER" id="PTHR43662:SF13">
    <property type="entry name" value="DUF1996 DOMAIN-CONTAINING PROTEIN"/>
    <property type="match status" value="1"/>
</dbReference>
<evidence type="ECO:0000256" key="1">
    <source>
        <dbReference type="SAM" id="SignalP"/>
    </source>
</evidence>
<keyword evidence="4" id="KW-1185">Reference proteome</keyword>
<accession>A0A2N3NEP6</accession>
<proteinExistence type="predicted"/>
<feature type="signal peptide" evidence="1">
    <location>
        <begin position="1"/>
        <end position="19"/>
    </location>
</feature>
<dbReference type="PANTHER" id="PTHR43662">
    <property type="match status" value="1"/>
</dbReference>
<feature type="domain" description="DUF1996" evidence="2">
    <location>
        <begin position="39"/>
        <end position="285"/>
    </location>
</feature>
<name>A0A2N3NEP6_9PEZI</name>
<evidence type="ECO:0000259" key="2">
    <source>
        <dbReference type="Pfam" id="PF09362"/>
    </source>
</evidence>
<comment type="caution">
    <text evidence="3">The sequence shown here is derived from an EMBL/GenBank/DDBJ whole genome shotgun (WGS) entry which is preliminary data.</text>
</comment>
<dbReference type="OrthoDB" id="74764at2759"/>
<keyword evidence="1" id="KW-0732">Signal</keyword>
<organism evidence="3 4">
    <name type="scientific">Lomentospora prolificans</name>
    <dbReference type="NCBI Taxonomy" id="41688"/>
    <lineage>
        <taxon>Eukaryota</taxon>
        <taxon>Fungi</taxon>
        <taxon>Dikarya</taxon>
        <taxon>Ascomycota</taxon>
        <taxon>Pezizomycotina</taxon>
        <taxon>Sordariomycetes</taxon>
        <taxon>Hypocreomycetidae</taxon>
        <taxon>Microascales</taxon>
        <taxon>Microascaceae</taxon>
        <taxon>Lomentospora</taxon>
    </lineage>
</organism>
<reference evidence="3 4" key="1">
    <citation type="journal article" date="2017" name="G3 (Bethesda)">
        <title>First Draft Genome Sequence of the Pathogenic Fungus Lomentospora prolificans (Formerly Scedosporium prolificans).</title>
        <authorList>
            <person name="Luo R."/>
            <person name="Zimin A."/>
            <person name="Workman R."/>
            <person name="Fan Y."/>
            <person name="Pertea G."/>
            <person name="Grossman N."/>
            <person name="Wear M.P."/>
            <person name="Jia B."/>
            <person name="Miller H."/>
            <person name="Casadevall A."/>
            <person name="Timp W."/>
            <person name="Zhang S.X."/>
            <person name="Salzberg S.L."/>
        </authorList>
    </citation>
    <scope>NUCLEOTIDE SEQUENCE [LARGE SCALE GENOMIC DNA]</scope>
    <source>
        <strain evidence="3 4">JHH-5317</strain>
    </source>
</reference>
<feature type="chain" id="PRO_5014600091" description="DUF1996 domain-containing protein" evidence="1">
    <location>
        <begin position="20"/>
        <end position="347"/>
    </location>
</feature>
<dbReference type="EMBL" id="NLAX01000008">
    <property type="protein sequence ID" value="PKS10905.1"/>
    <property type="molecule type" value="Genomic_DNA"/>
</dbReference>
<evidence type="ECO:0000313" key="4">
    <source>
        <dbReference type="Proteomes" id="UP000233524"/>
    </source>
</evidence>
<protein>
    <recommendedName>
        <fullName evidence="2">DUF1996 domain-containing protein</fullName>
    </recommendedName>
</protein>
<dbReference type="Proteomes" id="UP000233524">
    <property type="component" value="Unassembled WGS sequence"/>
</dbReference>
<dbReference type="STRING" id="41688.A0A2N3NEP6"/>